<organism evidence="6 7">
    <name type="scientific">Chrysochromulina tobinii</name>
    <dbReference type="NCBI Taxonomy" id="1460289"/>
    <lineage>
        <taxon>Eukaryota</taxon>
        <taxon>Haptista</taxon>
        <taxon>Haptophyta</taxon>
        <taxon>Prymnesiophyceae</taxon>
        <taxon>Prymnesiales</taxon>
        <taxon>Chrysochromulinaceae</taxon>
        <taxon>Chrysochromulina</taxon>
    </lineage>
</organism>
<dbReference type="Gene3D" id="3.30.450.30">
    <property type="entry name" value="Dynein light chain 2a, cytoplasmic"/>
    <property type="match status" value="2"/>
</dbReference>
<dbReference type="PANTHER" id="PTHR11604:SF0">
    <property type="entry name" value="PROFILIN"/>
    <property type="match status" value="1"/>
</dbReference>
<dbReference type="InterPro" id="IPR005455">
    <property type="entry name" value="PFN_euk"/>
</dbReference>
<evidence type="ECO:0000313" key="6">
    <source>
        <dbReference type="EMBL" id="KOO25566.1"/>
    </source>
</evidence>
<sequence length="178" mass="19114">MHDLKGNPFVSSDGFRAVAKEVFAVTSCFASPRALIGKPLMISGREYEFEYGEANKEIQLKDGKAGIVVSKCGNYVVVGMHNEKTKLTDCRSAVEKIIFYLKQASAQGSGSSWQPYIDHAVSSWMVVKAGGIYAYPSGEMWACSRGFKADGAEVAYIAQNLADPEAIAGAEITVAGKT</sequence>
<evidence type="ECO:0000256" key="4">
    <source>
        <dbReference type="ARBA" id="ARBA00023203"/>
    </source>
</evidence>
<evidence type="ECO:0000313" key="7">
    <source>
        <dbReference type="Proteomes" id="UP000037460"/>
    </source>
</evidence>
<dbReference type="InterPro" id="IPR036140">
    <property type="entry name" value="PFN_sf"/>
</dbReference>
<evidence type="ECO:0000256" key="1">
    <source>
        <dbReference type="ARBA" id="ARBA00004245"/>
    </source>
</evidence>
<name>A0A0M0JG49_9EUKA</name>
<evidence type="ECO:0000256" key="5">
    <source>
        <dbReference type="ARBA" id="ARBA00023212"/>
    </source>
</evidence>
<keyword evidence="4" id="KW-0009">Actin-binding</keyword>
<keyword evidence="3" id="KW-0963">Cytoplasm</keyword>
<protein>
    <submittedName>
        <fullName evidence="6">Profilin</fullName>
    </submittedName>
</protein>
<keyword evidence="7" id="KW-1185">Reference proteome</keyword>
<dbReference type="GO" id="GO:0003785">
    <property type="term" value="F:actin monomer binding"/>
    <property type="evidence" value="ECO:0007669"/>
    <property type="project" value="TreeGrafter"/>
</dbReference>
<accession>A0A0M0JG49</accession>
<dbReference type="InterPro" id="IPR048278">
    <property type="entry name" value="PFN"/>
</dbReference>
<dbReference type="PANTHER" id="PTHR11604">
    <property type="entry name" value="PROFILIN"/>
    <property type="match status" value="1"/>
</dbReference>
<dbReference type="GO" id="GO:0005856">
    <property type="term" value="C:cytoskeleton"/>
    <property type="evidence" value="ECO:0007669"/>
    <property type="project" value="UniProtKB-SubCell"/>
</dbReference>
<evidence type="ECO:0000256" key="3">
    <source>
        <dbReference type="ARBA" id="ARBA00022490"/>
    </source>
</evidence>
<keyword evidence="5" id="KW-0206">Cytoskeleton</keyword>
<dbReference type="EMBL" id="JWZX01002957">
    <property type="protein sequence ID" value="KOO25566.1"/>
    <property type="molecule type" value="Genomic_DNA"/>
</dbReference>
<dbReference type="Pfam" id="PF00235">
    <property type="entry name" value="Profilin"/>
    <property type="match status" value="2"/>
</dbReference>
<dbReference type="AlphaFoldDB" id="A0A0M0JG49"/>
<evidence type="ECO:0000256" key="2">
    <source>
        <dbReference type="ARBA" id="ARBA00010058"/>
    </source>
</evidence>
<dbReference type="Proteomes" id="UP000037460">
    <property type="component" value="Unassembled WGS sequence"/>
</dbReference>
<proteinExistence type="inferred from homology"/>
<comment type="caution">
    <text evidence="6">The sequence shown here is derived from an EMBL/GenBank/DDBJ whole genome shotgun (WGS) entry which is preliminary data.</text>
</comment>
<comment type="subcellular location">
    <subcellularLocation>
        <location evidence="1">Cytoplasm</location>
        <location evidence="1">Cytoskeleton</location>
    </subcellularLocation>
</comment>
<gene>
    <name evidence="6" type="ORF">Ctob_012538</name>
</gene>
<comment type="similarity">
    <text evidence="2">Belongs to the profilin family.</text>
</comment>
<reference evidence="7" key="1">
    <citation type="journal article" date="2015" name="PLoS Genet.">
        <title>Genome Sequence and Transcriptome Analyses of Chrysochromulina tobin: Metabolic Tools for Enhanced Algal Fitness in the Prominent Order Prymnesiales (Haptophyceae).</title>
        <authorList>
            <person name="Hovde B.T."/>
            <person name="Deodato C.R."/>
            <person name="Hunsperger H.M."/>
            <person name="Ryken S.A."/>
            <person name="Yost W."/>
            <person name="Jha R.K."/>
            <person name="Patterson J."/>
            <person name="Monnat R.J. Jr."/>
            <person name="Barlow S.B."/>
            <person name="Starkenburg S.R."/>
            <person name="Cattolico R.A."/>
        </authorList>
    </citation>
    <scope>NUCLEOTIDE SEQUENCE</scope>
    <source>
        <strain evidence="7">CCMP291</strain>
    </source>
</reference>
<dbReference type="GO" id="GO:0005938">
    <property type="term" value="C:cell cortex"/>
    <property type="evidence" value="ECO:0007669"/>
    <property type="project" value="TreeGrafter"/>
</dbReference>
<dbReference type="SUPFAM" id="SSF55770">
    <property type="entry name" value="Profilin (actin-binding protein)"/>
    <property type="match status" value="2"/>
</dbReference>